<gene>
    <name evidence="4" type="primary">spo0C_1</name>
    <name evidence="4" type="ORF">Poly59_22410</name>
</gene>
<evidence type="ECO:0000313" key="4">
    <source>
        <dbReference type="EMBL" id="TWU55938.1"/>
    </source>
</evidence>
<dbReference type="InterPro" id="IPR003115">
    <property type="entry name" value="ParB_N"/>
</dbReference>
<feature type="domain" description="ParB-like N-terminal" evidence="3">
    <location>
        <begin position="30"/>
        <end position="123"/>
    </location>
</feature>
<dbReference type="SUPFAM" id="SSF110849">
    <property type="entry name" value="ParB/Sulfiredoxin"/>
    <property type="match status" value="1"/>
</dbReference>
<dbReference type="GO" id="GO:0005694">
    <property type="term" value="C:chromosome"/>
    <property type="evidence" value="ECO:0007669"/>
    <property type="project" value="TreeGrafter"/>
</dbReference>
<evidence type="ECO:0000256" key="2">
    <source>
        <dbReference type="ARBA" id="ARBA00022829"/>
    </source>
</evidence>
<evidence type="ECO:0000256" key="1">
    <source>
        <dbReference type="ARBA" id="ARBA00006295"/>
    </source>
</evidence>
<dbReference type="NCBIfam" id="TIGR00180">
    <property type="entry name" value="parB_part"/>
    <property type="match status" value="1"/>
</dbReference>
<dbReference type="Proteomes" id="UP000317977">
    <property type="component" value="Unassembled WGS sequence"/>
</dbReference>
<comment type="similarity">
    <text evidence="1">Belongs to the ParB family.</text>
</comment>
<dbReference type="EMBL" id="SJPX01000002">
    <property type="protein sequence ID" value="TWU55938.1"/>
    <property type="molecule type" value="Genomic_DNA"/>
</dbReference>
<proteinExistence type="inferred from homology"/>
<comment type="caution">
    <text evidence="4">The sequence shown here is derived from an EMBL/GenBank/DDBJ whole genome shotgun (WGS) entry which is preliminary data.</text>
</comment>
<dbReference type="AlphaFoldDB" id="A0A5C6F3M9"/>
<dbReference type="SMART" id="SM00470">
    <property type="entry name" value="ParB"/>
    <property type="match status" value="1"/>
</dbReference>
<dbReference type="InterPro" id="IPR036086">
    <property type="entry name" value="ParB/Sulfiredoxin_sf"/>
</dbReference>
<dbReference type="Pfam" id="PF02195">
    <property type="entry name" value="ParB_N"/>
    <property type="match status" value="1"/>
</dbReference>
<dbReference type="GO" id="GO:0007059">
    <property type="term" value="P:chromosome segregation"/>
    <property type="evidence" value="ECO:0007669"/>
    <property type="project" value="UniProtKB-KW"/>
</dbReference>
<keyword evidence="2" id="KW-0159">Chromosome partition</keyword>
<dbReference type="InterPro" id="IPR050336">
    <property type="entry name" value="Chromosome_partition/occlusion"/>
</dbReference>
<dbReference type="InterPro" id="IPR041468">
    <property type="entry name" value="HTH_ParB/Spo0J"/>
</dbReference>
<evidence type="ECO:0000259" key="3">
    <source>
        <dbReference type="SMART" id="SM00470"/>
    </source>
</evidence>
<dbReference type="Pfam" id="PF17762">
    <property type="entry name" value="HTH_ParB"/>
    <property type="match status" value="1"/>
</dbReference>
<name>A0A5C6F3M9_9BACT</name>
<sequence>MGVRDHESRPTLSPVAKTKDVGRRALRSFGTLDIDKLIPDPEQPRVDFSDDEIEQLANSIKEKGQLQPIRVRWSEELSTWIIISGERRYRASKQAGLKLVNCQFVEDSLSKSEVLQQQLIENLLRENLKPIEEAKAFEQLREMTGWNSKQLAESIRVTPSKVTRSLALLRLPEEVRQRVEEGKLSALAAYELSKLSSDDQILAALYSGGDSVTFTAAKAQSQVKQRRGKSSPTRKGARLTFASEEGVKVVVSTPKDCNYEQVEEALTTALAEVRLRMDNNVQL</sequence>
<dbReference type="Gene3D" id="1.10.10.2830">
    <property type="match status" value="1"/>
</dbReference>
<dbReference type="PANTHER" id="PTHR33375">
    <property type="entry name" value="CHROMOSOME-PARTITIONING PROTEIN PARB-RELATED"/>
    <property type="match status" value="1"/>
</dbReference>
<evidence type="ECO:0000313" key="5">
    <source>
        <dbReference type="Proteomes" id="UP000317977"/>
    </source>
</evidence>
<dbReference type="InterPro" id="IPR004437">
    <property type="entry name" value="ParB/RepB/Spo0J"/>
</dbReference>
<organism evidence="4 5">
    <name type="scientific">Rubripirellula reticaptiva</name>
    <dbReference type="NCBI Taxonomy" id="2528013"/>
    <lineage>
        <taxon>Bacteria</taxon>
        <taxon>Pseudomonadati</taxon>
        <taxon>Planctomycetota</taxon>
        <taxon>Planctomycetia</taxon>
        <taxon>Pirellulales</taxon>
        <taxon>Pirellulaceae</taxon>
        <taxon>Rubripirellula</taxon>
    </lineage>
</organism>
<accession>A0A5C6F3M9</accession>
<reference evidence="4 5" key="1">
    <citation type="submission" date="2019-02" db="EMBL/GenBank/DDBJ databases">
        <title>Deep-cultivation of Planctomycetes and their phenomic and genomic characterization uncovers novel biology.</title>
        <authorList>
            <person name="Wiegand S."/>
            <person name="Jogler M."/>
            <person name="Boedeker C."/>
            <person name="Pinto D."/>
            <person name="Vollmers J."/>
            <person name="Rivas-Marin E."/>
            <person name="Kohn T."/>
            <person name="Peeters S.H."/>
            <person name="Heuer A."/>
            <person name="Rast P."/>
            <person name="Oberbeckmann S."/>
            <person name="Bunk B."/>
            <person name="Jeske O."/>
            <person name="Meyerdierks A."/>
            <person name="Storesund J.E."/>
            <person name="Kallscheuer N."/>
            <person name="Luecker S."/>
            <person name="Lage O.M."/>
            <person name="Pohl T."/>
            <person name="Merkel B.J."/>
            <person name="Hornburger P."/>
            <person name="Mueller R.-W."/>
            <person name="Bruemmer F."/>
            <person name="Labrenz M."/>
            <person name="Spormann A.M."/>
            <person name="Op Den Camp H."/>
            <person name="Overmann J."/>
            <person name="Amann R."/>
            <person name="Jetten M.S.M."/>
            <person name="Mascher T."/>
            <person name="Medema M.H."/>
            <person name="Devos D.P."/>
            <person name="Kaster A.-K."/>
            <person name="Ovreas L."/>
            <person name="Rohde M."/>
            <person name="Galperin M.Y."/>
            <person name="Jogler C."/>
        </authorList>
    </citation>
    <scope>NUCLEOTIDE SEQUENCE [LARGE SCALE GENOMIC DNA]</scope>
    <source>
        <strain evidence="4 5">Poly59</strain>
    </source>
</reference>
<dbReference type="GO" id="GO:0003677">
    <property type="term" value="F:DNA binding"/>
    <property type="evidence" value="ECO:0007669"/>
    <property type="project" value="InterPro"/>
</dbReference>
<dbReference type="Gene3D" id="3.90.1530.30">
    <property type="match status" value="1"/>
</dbReference>
<protein>
    <submittedName>
        <fullName evidence="4">Chromosome-partitioning protein Spo0J</fullName>
    </submittedName>
</protein>
<keyword evidence="5" id="KW-1185">Reference proteome</keyword>
<dbReference type="PANTHER" id="PTHR33375:SF1">
    <property type="entry name" value="CHROMOSOME-PARTITIONING PROTEIN PARB-RELATED"/>
    <property type="match status" value="1"/>
</dbReference>